<comment type="caution">
    <text evidence="6">The sequence shown here is derived from an EMBL/GenBank/DDBJ whole genome shotgun (WGS) entry which is preliminary data.</text>
</comment>
<evidence type="ECO:0000256" key="4">
    <source>
        <dbReference type="PROSITE-ProRule" id="PRU00473"/>
    </source>
</evidence>
<evidence type="ECO:0000313" key="6">
    <source>
        <dbReference type="EMBL" id="TGD43972.1"/>
    </source>
</evidence>
<gene>
    <name evidence="6" type="ORF">EEB11_07420</name>
</gene>
<dbReference type="InterPro" id="IPR006664">
    <property type="entry name" value="OMP_bac"/>
</dbReference>
<dbReference type="PROSITE" id="PS51123">
    <property type="entry name" value="OMPA_2"/>
    <property type="match status" value="1"/>
</dbReference>
<keyword evidence="3" id="KW-0998">Cell outer membrane</keyword>
<protein>
    <submittedName>
        <fullName evidence="6">OmpA family protein</fullName>
    </submittedName>
</protein>
<dbReference type="CDD" id="cd07185">
    <property type="entry name" value="OmpA_C-like"/>
    <property type="match status" value="1"/>
</dbReference>
<dbReference type="Pfam" id="PF00691">
    <property type="entry name" value="OmpA"/>
    <property type="match status" value="1"/>
</dbReference>
<dbReference type="InterPro" id="IPR006665">
    <property type="entry name" value="OmpA-like"/>
</dbReference>
<dbReference type="Gene3D" id="3.30.1330.60">
    <property type="entry name" value="OmpA-like domain"/>
    <property type="match status" value="1"/>
</dbReference>
<dbReference type="EMBL" id="RPEM01000004">
    <property type="protein sequence ID" value="TGD43972.1"/>
    <property type="molecule type" value="Genomic_DNA"/>
</dbReference>
<dbReference type="PRINTS" id="PR01021">
    <property type="entry name" value="OMPADOMAIN"/>
</dbReference>
<keyword evidence="7" id="KW-1185">Reference proteome</keyword>
<dbReference type="InterPro" id="IPR036737">
    <property type="entry name" value="OmpA-like_sf"/>
</dbReference>
<evidence type="ECO:0000256" key="1">
    <source>
        <dbReference type="ARBA" id="ARBA00004442"/>
    </source>
</evidence>
<reference evidence="6 7" key="1">
    <citation type="submission" date="2018-11" db="EMBL/GenBank/DDBJ databases">
        <title>Tabrizicola sp. isolated from sediment of alpine lake.</title>
        <authorList>
            <person name="Liu Z."/>
        </authorList>
    </citation>
    <scope>NUCLEOTIDE SEQUENCE [LARGE SCALE GENOMIC DNA]</scope>
    <source>
        <strain evidence="6 7">DRYC-M-16</strain>
    </source>
</reference>
<sequence>MPFAAVPSVDKTETLTSYALPVAAFSNGAVPTRTVEGPLRQTAWRIDAAGATTLELLAPLRTQLTTAGFKTVFECEAAACGGFDFRYGTQILPEPEMHVDLGDYRFFAAARGDEVVSLIVSRTAAAGFVQLIHVGGPVSATPLLTKSTKAPDGSAQVTAQPAAAAQAPFGERLMSGGAVALEDLVFTSGSSTLAEGPFASLTALANWLRQNPETTVALVGHTDASGGLEGNIALSRKRAEAARQVLIGTEDIPAAQLEAQGVGYLAPRSSNLTEHGRERNRRVEVIVTSTLMPSPENDQ</sequence>
<accession>A0ABY2KMX4</accession>
<comment type="subcellular location">
    <subcellularLocation>
        <location evidence="1">Cell outer membrane</location>
    </subcellularLocation>
</comment>
<keyword evidence="2 4" id="KW-0472">Membrane</keyword>
<evidence type="ECO:0000259" key="5">
    <source>
        <dbReference type="PROSITE" id="PS51123"/>
    </source>
</evidence>
<dbReference type="PANTHER" id="PTHR30329:SF21">
    <property type="entry name" value="LIPOPROTEIN YIAD-RELATED"/>
    <property type="match status" value="1"/>
</dbReference>
<evidence type="ECO:0000256" key="3">
    <source>
        <dbReference type="ARBA" id="ARBA00023237"/>
    </source>
</evidence>
<dbReference type="SUPFAM" id="SSF103088">
    <property type="entry name" value="OmpA-like"/>
    <property type="match status" value="1"/>
</dbReference>
<organism evidence="6 7">
    <name type="scientific">Pseudotabrizicola sediminis</name>
    <dbReference type="NCBI Taxonomy" id="2486418"/>
    <lineage>
        <taxon>Bacteria</taxon>
        <taxon>Pseudomonadati</taxon>
        <taxon>Pseudomonadota</taxon>
        <taxon>Alphaproteobacteria</taxon>
        <taxon>Rhodobacterales</taxon>
        <taxon>Paracoccaceae</taxon>
        <taxon>Pseudotabrizicola</taxon>
    </lineage>
</organism>
<dbReference type="Proteomes" id="UP000297741">
    <property type="component" value="Unassembled WGS sequence"/>
</dbReference>
<dbReference type="InterPro" id="IPR050330">
    <property type="entry name" value="Bact_OuterMem_StrucFunc"/>
</dbReference>
<proteinExistence type="predicted"/>
<feature type="domain" description="OmpA-like" evidence="5">
    <location>
        <begin position="173"/>
        <end position="291"/>
    </location>
</feature>
<name>A0ABY2KMX4_9RHOB</name>
<evidence type="ECO:0000256" key="2">
    <source>
        <dbReference type="ARBA" id="ARBA00023136"/>
    </source>
</evidence>
<evidence type="ECO:0000313" key="7">
    <source>
        <dbReference type="Proteomes" id="UP000297741"/>
    </source>
</evidence>
<dbReference type="PANTHER" id="PTHR30329">
    <property type="entry name" value="STATOR ELEMENT OF FLAGELLAR MOTOR COMPLEX"/>
    <property type="match status" value="1"/>
</dbReference>